<feature type="domain" description="DUF1989" evidence="1">
    <location>
        <begin position="13"/>
        <end position="175"/>
    </location>
</feature>
<evidence type="ECO:0000313" key="2">
    <source>
        <dbReference type="EMBL" id="MCB8877113.1"/>
    </source>
</evidence>
<evidence type="ECO:0000313" key="3">
    <source>
        <dbReference type="Proteomes" id="UP000708298"/>
    </source>
</evidence>
<dbReference type="InterPro" id="IPR018959">
    <property type="entry name" value="DUF1989"/>
</dbReference>
<comment type="caution">
    <text evidence="2">The sequence shown here is derived from an EMBL/GenBank/DDBJ whole genome shotgun (WGS) entry which is preliminary data.</text>
</comment>
<reference evidence="2" key="1">
    <citation type="journal article" date="2021" name="Microorganisms">
        <title>Acidisoma silvae sp. nov. and Acidisomacellulosilytica sp. nov., Two Acidophilic Bacteria Isolated from Decaying Wood, Hydrolyzing Cellulose and Producing Poly-3-hydroxybutyrate.</title>
        <authorList>
            <person name="Mieszkin S."/>
            <person name="Pouder E."/>
            <person name="Uroz S."/>
            <person name="Simon-Colin C."/>
            <person name="Alain K."/>
        </authorList>
    </citation>
    <scope>NUCLEOTIDE SEQUENCE</scope>
    <source>
        <strain evidence="2">HW T2.11</strain>
    </source>
</reference>
<gene>
    <name evidence="2" type="ORF">ASILVAE211_18100</name>
</gene>
<organism evidence="2 3">
    <name type="scientific">Acidisoma silvae</name>
    <dbReference type="NCBI Taxonomy" id="2802396"/>
    <lineage>
        <taxon>Bacteria</taxon>
        <taxon>Pseudomonadati</taxon>
        <taxon>Pseudomonadota</taxon>
        <taxon>Alphaproteobacteria</taxon>
        <taxon>Acetobacterales</taxon>
        <taxon>Acidocellaceae</taxon>
        <taxon>Acidisoma</taxon>
    </lineage>
</organism>
<protein>
    <submittedName>
        <fullName evidence="2">Urea carboxylase-associated family protein</fullName>
    </submittedName>
</protein>
<dbReference type="Proteomes" id="UP000708298">
    <property type="component" value="Unassembled WGS sequence"/>
</dbReference>
<dbReference type="Pfam" id="PF09347">
    <property type="entry name" value="DUF1989"/>
    <property type="match status" value="1"/>
</dbReference>
<dbReference type="AlphaFoldDB" id="A0A964E0U8"/>
<evidence type="ECO:0000259" key="1">
    <source>
        <dbReference type="Pfam" id="PF09347"/>
    </source>
</evidence>
<dbReference type="RefSeq" id="WP_227322769.1">
    <property type="nucleotide sequence ID" value="NZ_JAESVB010000010.1"/>
</dbReference>
<sequence>MMTTASQIGPGMVPAAHGKAVHVARGQSIRIISLHGTQVVDTWAFNADDPSEFMSMDHTRSVNSRITVAVGDSCMSNRRRPMLHVTEDTSPGIHDTLLCPCNRQLYEQLGCTGYHRNCEDNMHEGLADAGLAVPFTPAALNIFMNVPVHADRTLSRLVPETKPGDFIRLRAEMDVFVVMSSCPQDITTINGDKTPREVHYVVEE</sequence>
<keyword evidence="3" id="KW-1185">Reference proteome</keyword>
<dbReference type="PANTHER" id="PTHR31527:SF0">
    <property type="entry name" value="RE64534P"/>
    <property type="match status" value="1"/>
</dbReference>
<reference evidence="2" key="2">
    <citation type="submission" date="2021-01" db="EMBL/GenBank/DDBJ databases">
        <authorList>
            <person name="Mieszkin S."/>
            <person name="Pouder E."/>
            <person name="Alain K."/>
        </authorList>
    </citation>
    <scope>NUCLEOTIDE SEQUENCE</scope>
    <source>
        <strain evidence="2">HW T2.11</strain>
    </source>
</reference>
<name>A0A964E0U8_9PROT</name>
<dbReference type="EMBL" id="JAESVB010000010">
    <property type="protein sequence ID" value="MCB8877113.1"/>
    <property type="molecule type" value="Genomic_DNA"/>
</dbReference>
<accession>A0A964E0U8</accession>
<proteinExistence type="predicted"/>
<dbReference type="PANTHER" id="PTHR31527">
    <property type="entry name" value="RE64534P"/>
    <property type="match status" value="1"/>
</dbReference>